<keyword evidence="7 10" id="KW-0456">Lyase</keyword>
<feature type="active site" evidence="10 12">
    <location>
        <position position="545"/>
    </location>
</feature>
<evidence type="ECO:0000256" key="8">
    <source>
        <dbReference type="ARBA" id="ARBA00023300"/>
    </source>
</evidence>
<dbReference type="GO" id="GO:0006099">
    <property type="term" value="P:tricarboxylic acid cycle"/>
    <property type="evidence" value="ECO:0007669"/>
    <property type="project" value="InterPro"/>
</dbReference>
<dbReference type="GO" id="GO:0015977">
    <property type="term" value="P:carbon fixation"/>
    <property type="evidence" value="ECO:0007669"/>
    <property type="project" value="UniProtKB-UniRule"/>
</dbReference>
<evidence type="ECO:0000256" key="10">
    <source>
        <dbReference type="HAMAP-Rule" id="MF_00595"/>
    </source>
</evidence>
<dbReference type="SUPFAM" id="SSF51621">
    <property type="entry name" value="Phosphoenolpyruvate/pyruvate domain"/>
    <property type="match status" value="1"/>
</dbReference>
<dbReference type="PRINTS" id="PR00150">
    <property type="entry name" value="PEPCARBXLASE"/>
</dbReference>
<comment type="similarity">
    <text evidence="3 10">Belongs to the PEPCase type 1 family.</text>
</comment>
<dbReference type="InterPro" id="IPR022805">
    <property type="entry name" value="PEP_COase_bac/pln-type"/>
</dbReference>
<dbReference type="PANTHER" id="PTHR30523:SF6">
    <property type="entry name" value="PHOSPHOENOLPYRUVATE CARBOXYLASE"/>
    <property type="match status" value="1"/>
</dbReference>
<evidence type="ECO:0000313" key="13">
    <source>
        <dbReference type="EMBL" id="OWP50526.1"/>
    </source>
</evidence>
<dbReference type="PANTHER" id="PTHR30523">
    <property type="entry name" value="PHOSPHOENOLPYRUVATE CARBOXYLASE"/>
    <property type="match status" value="1"/>
</dbReference>
<organism evidence="13 14">
    <name type="scientific">Pseudomonas nitroreducens</name>
    <dbReference type="NCBI Taxonomy" id="46680"/>
    <lineage>
        <taxon>Bacteria</taxon>
        <taxon>Pseudomonadati</taxon>
        <taxon>Pseudomonadota</taxon>
        <taxon>Gammaproteobacteria</taxon>
        <taxon>Pseudomonadales</taxon>
        <taxon>Pseudomonadaceae</taxon>
        <taxon>Pseudomonas</taxon>
    </lineage>
</organism>
<keyword evidence="8 10" id="KW-0120">Carbon dioxide fixation</keyword>
<dbReference type="InterPro" id="IPR018129">
    <property type="entry name" value="PEP_COase_Lys_AS"/>
</dbReference>
<comment type="cofactor">
    <cofactor evidence="1 10">
        <name>Mg(2+)</name>
        <dbReference type="ChEBI" id="CHEBI:18420"/>
    </cofactor>
</comment>
<dbReference type="AlphaFoldDB" id="A0A2D0AEH1"/>
<evidence type="ECO:0000313" key="14">
    <source>
        <dbReference type="Proteomes" id="UP000198145"/>
    </source>
</evidence>
<evidence type="ECO:0000256" key="11">
    <source>
        <dbReference type="PROSITE-ProRule" id="PRU10111"/>
    </source>
</evidence>
<keyword evidence="13" id="KW-0670">Pyruvate</keyword>
<dbReference type="Gene3D" id="1.20.1440.90">
    <property type="entry name" value="Phosphoenolpyruvate/pyruvate domain"/>
    <property type="match status" value="1"/>
</dbReference>
<keyword evidence="6 10" id="KW-0460">Magnesium</keyword>
<dbReference type="GO" id="GO:0006107">
    <property type="term" value="P:oxaloacetate metabolic process"/>
    <property type="evidence" value="ECO:0007669"/>
    <property type="project" value="UniProtKB-UniRule"/>
</dbReference>
<dbReference type="GO" id="GO:0000287">
    <property type="term" value="F:magnesium ion binding"/>
    <property type="evidence" value="ECO:0007669"/>
    <property type="project" value="UniProtKB-UniRule"/>
</dbReference>
<dbReference type="STRING" id="46680.GCA_000807755_05299"/>
<dbReference type="InterPro" id="IPR033129">
    <property type="entry name" value="PEPCASE_His_AS"/>
</dbReference>
<dbReference type="EMBL" id="NJBA01000004">
    <property type="protein sequence ID" value="OWP50526.1"/>
    <property type="molecule type" value="Genomic_DNA"/>
</dbReference>
<evidence type="ECO:0000256" key="4">
    <source>
        <dbReference type="ARBA" id="ARBA00012305"/>
    </source>
</evidence>
<comment type="function">
    <text evidence="2 10">Forms oxaloacetate, a four-carbon dicarboxylic acid source for the tricarboxylic acid cycle.</text>
</comment>
<comment type="catalytic activity">
    <reaction evidence="9 10">
        <text>oxaloacetate + phosphate = phosphoenolpyruvate + hydrogencarbonate</text>
        <dbReference type="Rhea" id="RHEA:28370"/>
        <dbReference type="ChEBI" id="CHEBI:16452"/>
        <dbReference type="ChEBI" id="CHEBI:17544"/>
        <dbReference type="ChEBI" id="CHEBI:43474"/>
        <dbReference type="ChEBI" id="CHEBI:58702"/>
        <dbReference type="EC" id="4.1.1.31"/>
    </reaction>
</comment>
<evidence type="ECO:0000256" key="3">
    <source>
        <dbReference type="ARBA" id="ARBA00008346"/>
    </source>
</evidence>
<dbReference type="Pfam" id="PF00311">
    <property type="entry name" value="PEPcase"/>
    <property type="match status" value="1"/>
</dbReference>
<evidence type="ECO:0000256" key="5">
    <source>
        <dbReference type="ARBA" id="ARBA00022419"/>
    </source>
</evidence>
<feature type="active site" evidence="10 11">
    <location>
        <position position="140"/>
    </location>
</feature>
<accession>A0A2D0AEH1</accession>
<evidence type="ECO:0000256" key="7">
    <source>
        <dbReference type="ARBA" id="ARBA00023239"/>
    </source>
</evidence>
<name>A0A2D0AEH1_PSENT</name>
<dbReference type="RefSeq" id="WP_088417913.1">
    <property type="nucleotide sequence ID" value="NZ_NJBA01000004.1"/>
</dbReference>
<evidence type="ECO:0000256" key="2">
    <source>
        <dbReference type="ARBA" id="ARBA00003670"/>
    </source>
</evidence>
<comment type="subunit">
    <text evidence="10">Homotetramer.</text>
</comment>
<dbReference type="EC" id="4.1.1.31" evidence="4 10"/>
<dbReference type="PROSITE" id="PS00393">
    <property type="entry name" value="PEPCASE_2"/>
    <property type="match status" value="1"/>
</dbReference>
<evidence type="ECO:0000256" key="6">
    <source>
        <dbReference type="ARBA" id="ARBA00022842"/>
    </source>
</evidence>
<evidence type="ECO:0000256" key="12">
    <source>
        <dbReference type="PROSITE-ProRule" id="PRU10112"/>
    </source>
</evidence>
<sequence>MPDIDARLREDVHLLGELLGQTIRAQYGQGFLDKIELIRTGAKAARRGSAEGARQLTATLDGLGEEELLPVARAFNQFLNLANIAEQYHRIRRRTPKEPEPFENRVLAELLGRLRKSGLGAEGLARQVAELEIELVLTAHPTEVARRTLIQKYDAIAAQLAAGDHSDLLPEERQAVQEKLQRLIAEAWHTDEIRRTRPTPVDEAKWGFAVIEHSLWQALPAFLRHVDRTLQETLGERLPLEAAPIRFASWMGGDRDGNPNVTAAITREVLLLARWMAADLYLRDVDSLAAELSMQQASDELRAEVGDVAEPYRALLKQLRERLRATRAWAERAIHTGEEPGAEVLQDNRELLEPLQLCYRSQQACGMGVIADGDLLDTLRRAATFGLFLARLDVRQDSTRHAKAMGEITEYLGLGNYAAWDESVRQEFLLEELSSRRPLLPANYQASPETAEVLATCRVVAQAPAASLGSYVISMAGQPSDVLAVQLLLKECGLQRPMRVVPLFETLDDLDNAGPCIDRLLSLDSYRTGLAGPQEVMIGYSDSAKDAGTLAAAWAQYRAQEALVDICRNHGVELLLFHGRGGTVGRGGGPAHAAILSQPPGSVAGRFRTTEQGEMIRFKFGLPDIAEQNLNLYLAAVLEATLQPPPVPEPAWREEMDRLAADGVLAYRAVVRENPQFVDYFREATPEQELGRLPLGSRPAKRREGGVESLRAIPWIFAWTQTRLMLPAWLGWEDALFKAIERGEGALLGRMRKEWPFFTTRIDMLEMVLAKADREIAQLYDERLVQSELRPLGAHLRDLLSQSVRVVLGLTGQSQLLAHAAETRESIGVRNTYLDPLHLLQAELLARSRRCTGDACGGLEQAMLVTVAGIAAGLRNTG</sequence>
<dbReference type="HAMAP" id="MF_00595">
    <property type="entry name" value="PEPcase_type1"/>
    <property type="match status" value="1"/>
</dbReference>
<evidence type="ECO:0000256" key="1">
    <source>
        <dbReference type="ARBA" id="ARBA00001946"/>
    </source>
</evidence>
<dbReference type="GO" id="GO:0008964">
    <property type="term" value="F:phosphoenolpyruvate carboxylase activity"/>
    <property type="evidence" value="ECO:0007669"/>
    <property type="project" value="UniProtKB-UniRule"/>
</dbReference>
<dbReference type="Proteomes" id="UP000198145">
    <property type="component" value="Unassembled WGS sequence"/>
</dbReference>
<gene>
    <name evidence="10" type="primary">ppc</name>
    <name evidence="13" type="ORF">CEG18_13360</name>
</gene>
<dbReference type="PROSITE" id="PS00781">
    <property type="entry name" value="PEPCASE_1"/>
    <property type="match status" value="1"/>
</dbReference>
<dbReference type="InterPro" id="IPR015813">
    <property type="entry name" value="Pyrv/PenolPyrv_kinase-like_dom"/>
</dbReference>
<dbReference type="GO" id="GO:0005829">
    <property type="term" value="C:cytosol"/>
    <property type="evidence" value="ECO:0007669"/>
    <property type="project" value="TreeGrafter"/>
</dbReference>
<protein>
    <recommendedName>
        <fullName evidence="5 10">Phosphoenolpyruvate carboxylase</fullName>
        <shortName evidence="10">PEPC</shortName>
        <shortName evidence="10">PEPCase</shortName>
        <ecNumber evidence="4 10">4.1.1.31</ecNumber>
    </recommendedName>
</protein>
<dbReference type="eggNOG" id="COG2352">
    <property type="taxonomic scope" value="Bacteria"/>
</dbReference>
<proteinExistence type="inferred from homology"/>
<dbReference type="NCBIfam" id="NF000584">
    <property type="entry name" value="PRK00009.1"/>
    <property type="match status" value="1"/>
</dbReference>
<reference evidence="13 14" key="1">
    <citation type="submission" date="2017-06" db="EMBL/GenBank/DDBJ databases">
        <title>Draft genome of Pseudomonas nitroreducens DF05.</title>
        <authorList>
            <person name="Iyer R."/>
        </authorList>
    </citation>
    <scope>NUCLEOTIDE SEQUENCE [LARGE SCALE GENOMIC DNA]</scope>
    <source>
        <strain evidence="13 14">DF05</strain>
    </source>
</reference>
<dbReference type="InterPro" id="IPR021135">
    <property type="entry name" value="PEP_COase"/>
</dbReference>
<comment type="caution">
    <text evidence="13">The sequence shown here is derived from an EMBL/GenBank/DDBJ whole genome shotgun (WGS) entry which is preliminary data.</text>
</comment>
<evidence type="ECO:0000256" key="9">
    <source>
        <dbReference type="ARBA" id="ARBA00048995"/>
    </source>
</evidence>